<proteinExistence type="predicted"/>
<dbReference type="EMBL" id="PVWG01000030">
    <property type="protein sequence ID" value="PSB17277.1"/>
    <property type="molecule type" value="Genomic_DNA"/>
</dbReference>
<organism evidence="1 2">
    <name type="scientific">Phormidesmis priestleyi ULC007</name>
    <dbReference type="NCBI Taxonomy" id="1920490"/>
    <lineage>
        <taxon>Bacteria</taxon>
        <taxon>Bacillati</taxon>
        <taxon>Cyanobacteriota</taxon>
        <taxon>Cyanophyceae</taxon>
        <taxon>Leptolyngbyales</taxon>
        <taxon>Leptolyngbyaceae</taxon>
        <taxon>Phormidesmis</taxon>
    </lineage>
</organism>
<evidence type="ECO:0000313" key="1">
    <source>
        <dbReference type="EMBL" id="PSB17277.1"/>
    </source>
</evidence>
<dbReference type="OrthoDB" id="513468at2"/>
<dbReference type="STRING" id="1920490.GCA_001895925_01925"/>
<accession>A0A2T1D9Z2</accession>
<sequence>MTQSIPAKPKAAPNEGTRYQRLMELIEAEDAANGEVGCGRDLGNRISGYLSTHEIAIEDEKLKRFLQEHLGHCLESECATRSVVAAGSRHGK</sequence>
<protein>
    <submittedName>
        <fullName evidence="1">Uncharacterized protein</fullName>
    </submittedName>
</protein>
<keyword evidence="2" id="KW-1185">Reference proteome</keyword>
<gene>
    <name evidence="1" type="ORF">C7B65_19235</name>
</gene>
<dbReference type="RefSeq" id="WP_073074340.1">
    <property type="nucleotide sequence ID" value="NZ_MPPI01000034.1"/>
</dbReference>
<name>A0A2T1D9Z2_9CYAN</name>
<reference evidence="1 2" key="1">
    <citation type="submission" date="2018-02" db="EMBL/GenBank/DDBJ databases">
        <authorList>
            <person name="Cohen D.B."/>
            <person name="Kent A.D."/>
        </authorList>
    </citation>
    <scope>NUCLEOTIDE SEQUENCE [LARGE SCALE GENOMIC DNA]</scope>
    <source>
        <strain evidence="1 2">ULC007</strain>
    </source>
</reference>
<comment type="caution">
    <text evidence="1">The sequence shown here is derived from an EMBL/GenBank/DDBJ whole genome shotgun (WGS) entry which is preliminary data.</text>
</comment>
<dbReference type="AlphaFoldDB" id="A0A2T1D9Z2"/>
<dbReference type="Proteomes" id="UP000238634">
    <property type="component" value="Unassembled WGS sequence"/>
</dbReference>
<reference evidence="1 2" key="2">
    <citation type="submission" date="2018-03" db="EMBL/GenBank/DDBJ databases">
        <title>The ancient ancestry and fast evolution of plastids.</title>
        <authorList>
            <person name="Moore K.R."/>
            <person name="Magnabosco C."/>
            <person name="Momper L."/>
            <person name="Gold D.A."/>
            <person name="Bosak T."/>
            <person name="Fournier G.P."/>
        </authorList>
    </citation>
    <scope>NUCLEOTIDE SEQUENCE [LARGE SCALE GENOMIC DNA]</scope>
    <source>
        <strain evidence="1 2">ULC007</strain>
    </source>
</reference>
<evidence type="ECO:0000313" key="2">
    <source>
        <dbReference type="Proteomes" id="UP000238634"/>
    </source>
</evidence>